<keyword evidence="2" id="KW-0812">Transmembrane</keyword>
<name>A0ABW4L977_9MICO</name>
<protein>
    <recommendedName>
        <fullName evidence="5">Lysyl-tRNA synthetase</fullName>
    </recommendedName>
</protein>
<proteinExistence type="predicted"/>
<accession>A0ABW4L977</accession>
<feature type="region of interest" description="Disordered" evidence="1">
    <location>
        <begin position="35"/>
        <end position="56"/>
    </location>
</feature>
<evidence type="ECO:0000313" key="4">
    <source>
        <dbReference type="Proteomes" id="UP001597277"/>
    </source>
</evidence>
<evidence type="ECO:0008006" key="5">
    <source>
        <dbReference type="Google" id="ProtNLM"/>
    </source>
</evidence>
<keyword evidence="2" id="KW-1133">Transmembrane helix</keyword>
<organism evidence="3 4">
    <name type="scientific">Georgenia deserti</name>
    <dbReference type="NCBI Taxonomy" id="2093781"/>
    <lineage>
        <taxon>Bacteria</taxon>
        <taxon>Bacillati</taxon>
        <taxon>Actinomycetota</taxon>
        <taxon>Actinomycetes</taxon>
        <taxon>Micrococcales</taxon>
        <taxon>Bogoriellaceae</taxon>
        <taxon>Georgenia</taxon>
    </lineage>
</organism>
<keyword evidence="4" id="KW-1185">Reference proteome</keyword>
<gene>
    <name evidence="3" type="ORF">ACFSE6_18440</name>
</gene>
<feature type="transmembrane region" description="Helical" evidence="2">
    <location>
        <begin position="6"/>
        <end position="25"/>
    </location>
</feature>
<dbReference type="Proteomes" id="UP001597277">
    <property type="component" value="Unassembled WGS sequence"/>
</dbReference>
<keyword evidence="2" id="KW-0472">Membrane</keyword>
<comment type="caution">
    <text evidence="3">The sequence shown here is derived from an EMBL/GenBank/DDBJ whole genome shotgun (WGS) entry which is preliminary data.</text>
</comment>
<dbReference type="RefSeq" id="WP_388010891.1">
    <property type="nucleotide sequence ID" value="NZ_JBHUEE010000014.1"/>
</dbReference>
<dbReference type="EMBL" id="JBHUEE010000014">
    <property type="protein sequence ID" value="MFD1719825.1"/>
    <property type="molecule type" value="Genomic_DNA"/>
</dbReference>
<evidence type="ECO:0000313" key="3">
    <source>
        <dbReference type="EMBL" id="MFD1719825.1"/>
    </source>
</evidence>
<reference evidence="4" key="1">
    <citation type="journal article" date="2019" name="Int. J. Syst. Evol. Microbiol.">
        <title>The Global Catalogue of Microorganisms (GCM) 10K type strain sequencing project: providing services to taxonomists for standard genome sequencing and annotation.</title>
        <authorList>
            <consortium name="The Broad Institute Genomics Platform"/>
            <consortium name="The Broad Institute Genome Sequencing Center for Infectious Disease"/>
            <person name="Wu L."/>
            <person name="Ma J."/>
        </authorList>
    </citation>
    <scope>NUCLEOTIDE SEQUENCE [LARGE SCALE GENOMIC DNA]</scope>
    <source>
        <strain evidence="4">JCM 17130</strain>
    </source>
</reference>
<sequence>MDYLVALVPSIGTGILFYVAIRAIVTADRKERAALREQDRQDAAQVRKTQPRRATE</sequence>
<evidence type="ECO:0000256" key="2">
    <source>
        <dbReference type="SAM" id="Phobius"/>
    </source>
</evidence>
<evidence type="ECO:0000256" key="1">
    <source>
        <dbReference type="SAM" id="MobiDB-lite"/>
    </source>
</evidence>